<accession>A0A0L6VS76</accession>
<evidence type="ECO:0000313" key="1">
    <source>
        <dbReference type="EMBL" id="KNZ63544.1"/>
    </source>
</evidence>
<dbReference type="VEuPathDB" id="FungiDB:VP01_1129g1"/>
<reference evidence="1 2" key="1">
    <citation type="submission" date="2015-08" db="EMBL/GenBank/DDBJ databases">
        <title>Next Generation Sequencing and Analysis of the Genome of Puccinia sorghi L Schw, the Causal Agent of Maize Common Rust.</title>
        <authorList>
            <person name="Rochi L."/>
            <person name="Burguener G."/>
            <person name="Darino M."/>
            <person name="Turjanski A."/>
            <person name="Kreff E."/>
            <person name="Dieguez M.J."/>
            <person name="Sacco F."/>
        </authorList>
    </citation>
    <scope>NUCLEOTIDE SEQUENCE [LARGE SCALE GENOMIC DNA]</scope>
    <source>
        <strain evidence="1 2">RO10H11247</strain>
    </source>
</reference>
<evidence type="ECO:0000313" key="2">
    <source>
        <dbReference type="Proteomes" id="UP000037035"/>
    </source>
</evidence>
<dbReference type="Proteomes" id="UP000037035">
    <property type="component" value="Unassembled WGS sequence"/>
</dbReference>
<protein>
    <submittedName>
        <fullName evidence="1">Uncharacterized protein</fullName>
    </submittedName>
</protein>
<keyword evidence="2" id="KW-1185">Reference proteome</keyword>
<organism evidence="1 2">
    <name type="scientific">Puccinia sorghi</name>
    <dbReference type="NCBI Taxonomy" id="27349"/>
    <lineage>
        <taxon>Eukaryota</taxon>
        <taxon>Fungi</taxon>
        <taxon>Dikarya</taxon>
        <taxon>Basidiomycota</taxon>
        <taxon>Pucciniomycotina</taxon>
        <taxon>Pucciniomycetes</taxon>
        <taxon>Pucciniales</taxon>
        <taxon>Pucciniaceae</taxon>
        <taxon>Puccinia</taxon>
    </lineage>
</organism>
<gene>
    <name evidence="1" type="ORF">VP01_1129g1</name>
</gene>
<dbReference type="EMBL" id="LAVV01001443">
    <property type="protein sequence ID" value="KNZ63544.1"/>
    <property type="molecule type" value="Genomic_DNA"/>
</dbReference>
<name>A0A0L6VS76_9BASI</name>
<proteinExistence type="predicted"/>
<comment type="caution">
    <text evidence="1">The sequence shown here is derived from an EMBL/GenBank/DDBJ whole genome shotgun (WGS) entry which is preliminary data.</text>
</comment>
<dbReference type="AlphaFoldDB" id="A0A0L6VS76"/>
<dbReference type="STRING" id="27349.A0A0L6VS76"/>
<sequence length="193" mass="22468">MEFYSSTHRRENPFNITQNNHTQLIKHNNFIQLELHLQQLQIHRTNHSSPSNSISFNTLSSLSFHLNHTYFLFTTTNLPVEPAIVFQYLNAFWKLLSKYLNPNNAHHHITPNLIQTNSHLVHQLIHLTAPTKENPYGKNYSQQQQALIEEIIQTKSKYLSKLISEATETLLVKINTNKNLPYSHPPYHGDPPD</sequence>